<proteinExistence type="predicted"/>
<dbReference type="Proteomes" id="UP000597762">
    <property type="component" value="Unassembled WGS sequence"/>
</dbReference>
<reference evidence="2" key="1">
    <citation type="submission" date="2021-01" db="EMBL/GenBank/DDBJ databases">
        <authorList>
            <person name="Li R."/>
            <person name="Bekaert M."/>
        </authorList>
    </citation>
    <scope>NUCLEOTIDE SEQUENCE</scope>
    <source>
        <strain evidence="2">Farmed</strain>
    </source>
</reference>
<dbReference type="InterPro" id="IPR008775">
    <property type="entry name" value="Phytyl_CoA_dOase-like"/>
</dbReference>
<dbReference type="EMBL" id="CAHIKZ030005525">
    <property type="protein sequence ID" value="CAE1328353.1"/>
    <property type="molecule type" value="Genomic_DNA"/>
</dbReference>
<organism evidence="2 3">
    <name type="scientific">Acanthosepion pharaonis</name>
    <name type="common">Pharaoh cuttlefish</name>
    <name type="synonym">Sepia pharaonis</name>
    <dbReference type="NCBI Taxonomy" id="158019"/>
    <lineage>
        <taxon>Eukaryota</taxon>
        <taxon>Metazoa</taxon>
        <taxon>Spiralia</taxon>
        <taxon>Lophotrochozoa</taxon>
        <taxon>Mollusca</taxon>
        <taxon>Cephalopoda</taxon>
        <taxon>Coleoidea</taxon>
        <taxon>Decapodiformes</taxon>
        <taxon>Sepiida</taxon>
        <taxon>Sepiina</taxon>
        <taxon>Sepiidae</taxon>
        <taxon>Acanthosepion</taxon>
    </lineage>
</organism>
<evidence type="ECO:0000256" key="1">
    <source>
        <dbReference type="ARBA" id="ARBA00001962"/>
    </source>
</evidence>
<comment type="cofactor">
    <cofactor evidence="1">
        <name>Fe cation</name>
        <dbReference type="ChEBI" id="CHEBI:24875"/>
    </cofactor>
</comment>
<dbReference type="AlphaFoldDB" id="A0A812EVE8"/>
<sequence length="363" mass="41395">MAATTIETPFDELCRRNLFTKVPPQPKIAKPGQLSEDMVKQFFEEGFVIVENYFLPEELDACRKAVDKLVDDLALKLYQAGKVKNLYKELGFNQRLIKLEEEFPGANIIFLKQGILPKAMQDLWSNERLLNAIEQLIGPEIAGHPVWNLRPKTPHNAATTVPWHQDVAYLDEDSYNVLTPTAWIPLVDTNEENGCMQVVRKGHISGKVVKHECCAGPTWYVMLDEKEMEETLGVNLKEDVVLCPVPYGGMLLINNLIPHQSLPNISNGIRWSLDLRWQNPEKPWGFYGLKEGILMRSLKNPVTHIGWDYFNALNRSDLENNASSNKVEDKFDTTISGPWMLRWEITHKNHHTASLKGSQTSLH</sequence>
<gene>
    <name evidence="2" type="ORF">SPHA_77910</name>
</gene>
<dbReference type="OrthoDB" id="445007at2759"/>
<evidence type="ECO:0000313" key="3">
    <source>
        <dbReference type="Proteomes" id="UP000597762"/>
    </source>
</evidence>
<dbReference type="SUPFAM" id="SSF51197">
    <property type="entry name" value="Clavaminate synthase-like"/>
    <property type="match status" value="1"/>
</dbReference>
<dbReference type="PANTHER" id="PTHR20883:SF14">
    <property type="entry name" value="PHYTANOYL-COA DIOXYGENASE"/>
    <property type="match status" value="1"/>
</dbReference>
<dbReference type="PANTHER" id="PTHR20883">
    <property type="entry name" value="PHYTANOYL-COA DIOXYGENASE DOMAIN CONTAINING 1"/>
    <property type="match status" value="1"/>
</dbReference>
<dbReference type="Gene3D" id="2.60.120.620">
    <property type="entry name" value="q2cbj1_9rhob like domain"/>
    <property type="match status" value="1"/>
</dbReference>
<accession>A0A812EVE8</accession>
<dbReference type="Pfam" id="PF05721">
    <property type="entry name" value="PhyH"/>
    <property type="match status" value="1"/>
</dbReference>
<name>A0A812EVE8_ACAPH</name>
<protein>
    <submittedName>
        <fullName evidence="2">Uncharacterized protein</fullName>
    </submittedName>
</protein>
<keyword evidence="3" id="KW-1185">Reference proteome</keyword>
<comment type="caution">
    <text evidence="2">The sequence shown here is derived from an EMBL/GenBank/DDBJ whole genome shotgun (WGS) entry which is preliminary data.</text>
</comment>
<evidence type="ECO:0000313" key="2">
    <source>
        <dbReference type="EMBL" id="CAE1328353.1"/>
    </source>
</evidence>